<keyword evidence="3" id="KW-1185">Reference proteome</keyword>
<proteinExistence type="predicted"/>
<dbReference type="EMBL" id="BASD01000026">
    <property type="protein sequence ID" value="GAD19676.1"/>
    <property type="molecule type" value="Genomic_DNA"/>
</dbReference>
<dbReference type="RefSeq" id="WP_023949186.1">
    <property type="nucleotide sequence ID" value="NZ_BASD01000026.1"/>
</dbReference>
<reference evidence="2 3" key="1">
    <citation type="journal article" date="2013" name="Genome Announc.">
        <title>Draft Genome Sequence of Helicobacter fennelliae Strain MRY12-0050, Isolated from a Bacteremia Patient.</title>
        <authorList>
            <person name="Rimbara E."/>
            <person name="Matsui M."/>
            <person name="Mori S."/>
            <person name="Suzuki S."/>
            <person name="Suzuki M."/>
            <person name="Kim H."/>
            <person name="Sekizuka T."/>
            <person name="Kuroda M."/>
            <person name="Shibayama K."/>
        </authorList>
    </citation>
    <scope>NUCLEOTIDE SEQUENCE [LARGE SCALE GENOMIC DNA]</scope>
    <source>
        <strain evidence="2 3">MRY12-0050</strain>
    </source>
</reference>
<evidence type="ECO:0000313" key="2">
    <source>
        <dbReference type="EMBL" id="GAD19676.1"/>
    </source>
</evidence>
<feature type="compositionally biased region" description="Low complexity" evidence="1">
    <location>
        <begin position="29"/>
        <end position="38"/>
    </location>
</feature>
<accession>T1D3B6</accession>
<dbReference type="STRING" id="1325130.HFN_0916"/>
<sequence>MQGYNPKEIEQRIYQICKQRGYFEITGNQKTQKQKTTTHSINTQNLKHKAQTPKPT</sequence>
<gene>
    <name evidence="2" type="ORF">HFN_0916</name>
</gene>
<organism evidence="2 3">
    <name type="scientific">Helicobacter fennelliae MRY12-0050</name>
    <dbReference type="NCBI Taxonomy" id="1325130"/>
    <lineage>
        <taxon>Bacteria</taxon>
        <taxon>Pseudomonadati</taxon>
        <taxon>Campylobacterota</taxon>
        <taxon>Epsilonproteobacteria</taxon>
        <taxon>Campylobacterales</taxon>
        <taxon>Helicobacteraceae</taxon>
        <taxon>Helicobacter</taxon>
    </lineage>
</organism>
<comment type="caution">
    <text evidence="2">The sequence shown here is derived from an EMBL/GenBank/DDBJ whole genome shotgun (WGS) entry which is preliminary data.</text>
</comment>
<evidence type="ECO:0000313" key="3">
    <source>
        <dbReference type="Proteomes" id="UP000018143"/>
    </source>
</evidence>
<dbReference type="Proteomes" id="UP000018143">
    <property type="component" value="Unassembled WGS sequence"/>
</dbReference>
<name>T1D3B6_9HELI</name>
<protein>
    <submittedName>
        <fullName evidence="2">Uncharacterized protein</fullName>
    </submittedName>
</protein>
<dbReference type="AlphaFoldDB" id="T1D3B6"/>
<feature type="region of interest" description="Disordered" evidence="1">
    <location>
        <begin position="28"/>
        <end position="56"/>
    </location>
</feature>
<evidence type="ECO:0000256" key="1">
    <source>
        <dbReference type="SAM" id="MobiDB-lite"/>
    </source>
</evidence>
<feature type="compositionally biased region" description="Basic residues" evidence="1">
    <location>
        <begin position="46"/>
        <end position="56"/>
    </location>
</feature>